<evidence type="ECO:0008006" key="4">
    <source>
        <dbReference type="Google" id="ProtNLM"/>
    </source>
</evidence>
<evidence type="ECO:0000313" key="3">
    <source>
        <dbReference type="Proteomes" id="UP001165489"/>
    </source>
</evidence>
<comment type="caution">
    <text evidence="2">The sequence shown here is derived from an EMBL/GenBank/DDBJ whole genome shotgun (WGS) entry which is preliminary data.</text>
</comment>
<sequence length="268" mass="30805">MNAEQFQEIIKHGNQLTKEQVNQLIKVHENFPYFQVPNVLLAKYEYQHSKGKGNEFLPWAAISSPNRQWLKQLLEKDIAFPEPTDYSTKLPANPEIKSESKEPLDLVPTPSEEQSPSQRANILKKLDEDLHQKSAPETPEDIPEKKKGVSKKKTKRAGSSDDLIETIKRKEKKEIVDSKKKEQIDIIKAFSKKEIKLATIKEIENVQKQEDLSEKSTKLNPNIISEAFAKLLVKQGKKGKAKEIYKKLIVKFPNKSTYFADLIKELEE</sequence>
<feature type="region of interest" description="Disordered" evidence="1">
    <location>
        <begin position="131"/>
        <end position="164"/>
    </location>
</feature>
<accession>A0ABS9UZ75</accession>
<keyword evidence="3" id="KW-1185">Reference proteome</keyword>
<name>A0ABS9UZ75_9BACT</name>
<evidence type="ECO:0000313" key="2">
    <source>
        <dbReference type="EMBL" id="MCH7409269.1"/>
    </source>
</evidence>
<proteinExistence type="predicted"/>
<evidence type="ECO:0000256" key="1">
    <source>
        <dbReference type="SAM" id="MobiDB-lite"/>
    </source>
</evidence>
<protein>
    <recommendedName>
        <fullName evidence="4">Tetratricopeptide repeat-containing protein</fullName>
    </recommendedName>
</protein>
<reference evidence="2" key="1">
    <citation type="submission" date="2022-03" db="EMBL/GenBank/DDBJ databases">
        <title>De novo assembled genomes of Belliella spp. (Cyclobacteriaceae) strains.</title>
        <authorList>
            <person name="Szabo A."/>
            <person name="Korponai K."/>
            <person name="Felfoldi T."/>
        </authorList>
    </citation>
    <scope>NUCLEOTIDE SEQUENCE</scope>
    <source>
        <strain evidence="2">DSM 111904</strain>
    </source>
</reference>
<dbReference type="Proteomes" id="UP001165489">
    <property type="component" value="Unassembled WGS sequence"/>
</dbReference>
<feature type="region of interest" description="Disordered" evidence="1">
    <location>
        <begin position="82"/>
        <end position="119"/>
    </location>
</feature>
<organism evidence="2 3">
    <name type="scientific">Belliella filtrata</name>
    <dbReference type="NCBI Taxonomy" id="2923435"/>
    <lineage>
        <taxon>Bacteria</taxon>
        <taxon>Pseudomonadati</taxon>
        <taxon>Bacteroidota</taxon>
        <taxon>Cytophagia</taxon>
        <taxon>Cytophagales</taxon>
        <taxon>Cyclobacteriaceae</taxon>
        <taxon>Belliella</taxon>
    </lineage>
</organism>
<dbReference type="EMBL" id="JAKZGP010000014">
    <property type="protein sequence ID" value="MCH7409269.1"/>
    <property type="molecule type" value="Genomic_DNA"/>
</dbReference>
<gene>
    <name evidence="2" type="ORF">MM239_07685</name>
</gene>
<dbReference type="RefSeq" id="WP_241347618.1">
    <property type="nucleotide sequence ID" value="NZ_JAKZGP010000014.1"/>
</dbReference>